<sequence length="212" mass="24316">MSSRYMVTYPSEVPSSIRHAPHAWEIDRRSRYEGKYLSWDIGAISGIMFGVEVGYTMKSGIETRFTKDEQNDDIIPDYEEEKCLFHWYILNNVEEISEYRKHRVDEHIEDDTLCSGSWATTNDHDESRTISSFLSDFDETDALFLKFGDKFNNAGGSSLVGDNSAYETQPSLTPRRCQQSRLLELERYVHKNGKISITIAPGVEKPISSHTV</sequence>
<proteinExistence type="predicted"/>
<evidence type="ECO:0000313" key="1">
    <source>
        <dbReference type="EMBL" id="KAA0060587.1"/>
    </source>
</evidence>
<reference evidence="3 4" key="1">
    <citation type="submission" date="2019-08" db="EMBL/GenBank/DDBJ databases">
        <title>Draft genome sequences of two oriental melons (Cucumis melo L. var makuwa).</title>
        <authorList>
            <person name="Kwon S.-Y."/>
        </authorList>
    </citation>
    <scope>NUCLEOTIDE SEQUENCE [LARGE SCALE GENOMIC DNA]</scope>
    <source>
        <strain evidence="4">cv. Chang Bougi</strain>
        <strain evidence="3">cv. SW 3</strain>
        <tissue evidence="2">Leaf</tissue>
    </source>
</reference>
<protein>
    <submittedName>
        <fullName evidence="2">CACTA en-spm transposon protein</fullName>
    </submittedName>
</protein>
<dbReference type="Proteomes" id="UP000321393">
    <property type="component" value="Unassembled WGS sequence"/>
</dbReference>
<evidence type="ECO:0000313" key="2">
    <source>
        <dbReference type="EMBL" id="TYK02284.1"/>
    </source>
</evidence>
<dbReference type="EMBL" id="SSTD01015735">
    <property type="protein sequence ID" value="TYK02284.1"/>
    <property type="molecule type" value="Genomic_DNA"/>
</dbReference>
<organism evidence="2 4">
    <name type="scientific">Cucumis melo var. makuwa</name>
    <name type="common">Oriental melon</name>
    <dbReference type="NCBI Taxonomy" id="1194695"/>
    <lineage>
        <taxon>Eukaryota</taxon>
        <taxon>Viridiplantae</taxon>
        <taxon>Streptophyta</taxon>
        <taxon>Embryophyta</taxon>
        <taxon>Tracheophyta</taxon>
        <taxon>Spermatophyta</taxon>
        <taxon>Magnoliopsida</taxon>
        <taxon>eudicotyledons</taxon>
        <taxon>Gunneridae</taxon>
        <taxon>Pentapetalae</taxon>
        <taxon>rosids</taxon>
        <taxon>fabids</taxon>
        <taxon>Cucurbitales</taxon>
        <taxon>Cucurbitaceae</taxon>
        <taxon>Benincaseae</taxon>
        <taxon>Cucumis</taxon>
    </lineage>
</organism>
<name>A0A5D3BT11_CUCMM</name>
<dbReference type="Proteomes" id="UP000321947">
    <property type="component" value="Unassembled WGS sequence"/>
</dbReference>
<accession>A0A5D3BT11</accession>
<dbReference type="AlphaFoldDB" id="A0A5D3BT11"/>
<evidence type="ECO:0000313" key="4">
    <source>
        <dbReference type="Proteomes" id="UP000321947"/>
    </source>
</evidence>
<gene>
    <name evidence="2" type="ORF">E5676_scaffold18G00920</name>
    <name evidence="1" type="ORF">E6C27_scaffold22G004600</name>
</gene>
<evidence type="ECO:0000313" key="3">
    <source>
        <dbReference type="Proteomes" id="UP000321393"/>
    </source>
</evidence>
<dbReference type="EMBL" id="SSTE01005668">
    <property type="protein sequence ID" value="KAA0060587.1"/>
    <property type="molecule type" value="Genomic_DNA"/>
</dbReference>
<comment type="caution">
    <text evidence="2">The sequence shown here is derived from an EMBL/GenBank/DDBJ whole genome shotgun (WGS) entry which is preliminary data.</text>
</comment>
<dbReference type="OrthoDB" id="1878503at2759"/>